<dbReference type="InterPro" id="IPR010870">
    <property type="entry name" value="Porin_O/P"/>
</dbReference>
<reference evidence="2" key="1">
    <citation type="submission" date="2016-10" db="EMBL/GenBank/DDBJ databases">
        <authorList>
            <person name="Varghese N."/>
            <person name="Submissions S."/>
        </authorList>
    </citation>
    <scope>NUCLEOTIDE SEQUENCE [LARGE SCALE GENOMIC DNA]</scope>
    <source>
        <strain evidence="2">DSM 24536</strain>
    </source>
</reference>
<accession>A0A1G9XCY9</accession>
<dbReference type="AlphaFoldDB" id="A0A1G9XCY9"/>
<organism evidence="1 2">
    <name type="scientific">Daejeonella rubra</name>
    <dbReference type="NCBI Taxonomy" id="990371"/>
    <lineage>
        <taxon>Bacteria</taxon>
        <taxon>Pseudomonadati</taxon>
        <taxon>Bacteroidota</taxon>
        <taxon>Sphingobacteriia</taxon>
        <taxon>Sphingobacteriales</taxon>
        <taxon>Sphingobacteriaceae</taxon>
        <taxon>Daejeonella</taxon>
    </lineage>
</organism>
<sequence>MSSRIIFFIGFSLFSLSVFGQGERDEKAMIADFKGVQFMSPDTSFYINFRFRMQNRLGANTISGTDLSFNEYDARVRRLRMRVDGFIMNPKLTYSIQLAFTRGDQDVDNTGIANIVRDAIIFYHFTPKFYVGFGQNKLPGNRQRVNSSGQLQFADRSIVNGAMTIDRDFGLKAYYHNKIGEMDYHLKGAITTGEGRSVNSTDDGLAYTGRVELLPLGEFTGGGDYSEGDLEREPKPKISIAAGYSMNKKTNRTGGQLGKELYRPVDMATWMIDAIGKYRGWAYSVEYIKRHVDDPLTYNLSGSLRYAFTGDGINHQFSYIFPKNLELAFRYSRLTPSVKILANESRKNILEMGTTKYFNKHRVKMQLNLNYMAVDGNYAFSHSGNRWGVLTQFELGI</sequence>
<evidence type="ECO:0000313" key="1">
    <source>
        <dbReference type="EMBL" id="SDM94630.1"/>
    </source>
</evidence>
<proteinExistence type="predicted"/>
<dbReference type="SUPFAM" id="SSF56935">
    <property type="entry name" value="Porins"/>
    <property type="match status" value="1"/>
</dbReference>
<dbReference type="RefSeq" id="WP_245704537.1">
    <property type="nucleotide sequence ID" value="NZ_FNHH01000030.1"/>
</dbReference>
<gene>
    <name evidence="1" type="ORF">SAMN05421813_1304</name>
</gene>
<dbReference type="InterPro" id="IPR023614">
    <property type="entry name" value="Porin_dom_sf"/>
</dbReference>
<dbReference type="Proteomes" id="UP000199226">
    <property type="component" value="Unassembled WGS sequence"/>
</dbReference>
<dbReference type="STRING" id="990371.SAMN05421813_1304"/>
<protein>
    <submittedName>
        <fullName evidence="1">Phosphate-selective porin O and P</fullName>
    </submittedName>
</protein>
<keyword evidence="2" id="KW-1185">Reference proteome</keyword>
<dbReference type="EMBL" id="FNHH01000030">
    <property type="protein sequence ID" value="SDM94630.1"/>
    <property type="molecule type" value="Genomic_DNA"/>
</dbReference>
<evidence type="ECO:0000313" key="2">
    <source>
        <dbReference type="Proteomes" id="UP000199226"/>
    </source>
</evidence>
<dbReference type="Pfam" id="PF07396">
    <property type="entry name" value="Porin_O_P"/>
    <property type="match status" value="1"/>
</dbReference>
<dbReference type="Gene3D" id="2.40.160.10">
    <property type="entry name" value="Porin"/>
    <property type="match status" value="1"/>
</dbReference>
<name>A0A1G9XCY9_9SPHI</name>